<evidence type="ECO:0000256" key="2">
    <source>
        <dbReference type="ARBA" id="ARBA00012527"/>
    </source>
</evidence>
<name>A0A8H3F277_9LECA</name>
<keyword evidence="14" id="KW-1185">Reference proteome</keyword>
<evidence type="ECO:0000259" key="12">
    <source>
        <dbReference type="PROSITE" id="PS50056"/>
    </source>
</evidence>
<dbReference type="SUPFAM" id="SSF52799">
    <property type="entry name" value="(Phosphotyrosine protein) phosphatases II"/>
    <property type="match status" value="1"/>
</dbReference>
<comment type="catalytic activity">
    <reaction evidence="7">
        <text>3,5-bis(diphospho)-1D-myo-inositol 1,2,4,6-tetrakisphosphate + H2O = 3-diphospho-1D-myo-inositol 1,2,4,5,6-pentakisphosphate + phosphate + 2 H(+)</text>
        <dbReference type="Rhea" id="RHEA:56312"/>
        <dbReference type="ChEBI" id="CHEBI:15377"/>
        <dbReference type="ChEBI" id="CHEBI:15378"/>
        <dbReference type="ChEBI" id="CHEBI:43474"/>
        <dbReference type="ChEBI" id="CHEBI:140372"/>
        <dbReference type="ChEBI" id="CHEBI:140374"/>
        <dbReference type="EC" id="3.6.1.52"/>
    </reaction>
    <physiologicalReaction direction="left-to-right" evidence="7">
        <dbReference type="Rhea" id="RHEA:56313"/>
    </physiologicalReaction>
</comment>
<dbReference type="PROSITE" id="PS50056">
    <property type="entry name" value="TYR_PHOSPHATASE_2"/>
    <property type="match status" value="1"/>
</dbReference>
<gene>
    <name evidence="13" type="ORF">IMSHALPRED_001964</name>
</gene>
<dbReference type="PANTHER" id="PTHR31126:SF48">
    <property type="entry name" value="INOSITOL PHOSPHATASE SIW14"/>
    <property type="match status" value="1"/>
</dbReference>
<organism evidence="13 14">
    <name type="scientific">Imshaugia aleurites</name>
    <dbReference type="NCBI Taxonomy" id="172621"/>
    <lineage>
        <taxon>Eukaryota</taxon>
        <taxon>Fungi</taxon>
        <taxon>Dikarya</taxon>
        <taxon>Ascomycota</taxon>
        <taxon>Pezizomycotina</taxon>
        <taxon>Lecanoromycetes</taxon>
        <taxon>OSLEUM clade</taxon>
        <taxon>Lecanoromycetidae</taxon>
        <taxon>Lecanorales</taxon>
        <taxon>Lecanorineae</taxon>
        <taxon>Parmeliaceae</taxon>
        <taxon>Imshaugia</taxon>
    </lineage>
</organism>
<comment type="caution">
    <text evidence="13">The sequence shown here is derived from an EMBL/GenBank/DDBJ whole genome shotgun (WGS) entry which is preliminary data.</text>
</comment>
<evidence type="ECO:0000256" key="1">
    <source>
        <dbReference type="ARBA" id="ARBA00004496"/>
    </source>
</evidence>
<feature type="region of interest" description="Disordered" evidence="10">
    <location>
        <begin position="235"/>
        <end position="271"/>
    </location>
</feature>
<dbReference type="OrthoDB" id="6375174at2759"/>
<dbReference type="GO" id="GO:0016791">
    <property type="term" value="F:phosphatase activity"/>
    <property type="evidence" value="ECO:0007669"/>
    <property type="project" value="InterPro"/>
</dbReference>
<evidence type="ECO:0000256" key="3">
    <source>
        <dbReference type="ARBA" id="ARBA00022490"/>
    </source>
</evidence>
<protein>
    <recommendedName>
        <fullName evidence="2">diphosphoinositol-polyphosphate diphosphatase</fullName>
        <ecNumber evidence="2">3.6.1.52</ecNumber>
    </recommendedName>
</protein>
<feature type="compositionally biased region" description="Basic residues" evidence="10">
    <location>
        <begin position="16"/>
        <end position="27"/>
    </location>
</feature>
<keyword evidence="4" id="KW-0378">Hydrolase</keyword>
<keyword evidence="3" id="KW-0963">Cytoplasm</keyword>
<dbReference type="InterPro" id="IPR004861">
    <property type="entry name" value="Siw14-like"/>
</dbReference>
<dbReference type="Gene3D" id="3.90.190.10">
    <property type="entry name" value="Protein tyrosine phosphatase superfamily"/>
    <property type="match status" value="1"/>
</dbReference>
<evidence type="ECO:0000259" key="11">
    <source>
        <dbReference type="PROSITE" id="PS50054"/>
    </source>
</evidence>
<dbReference type="PRINTS" id="PR01911">
    <property type="entry name" value="PFDSPHPHTASE"/>
</dbReference>
<feature type="domain" description="Tyrosine-protein phosphatase" evidence="11">
    <location>
        <begin position="48"/>
        <end position="197"/>
    </location>
</feature>
<feature type="domain" description="Tyrosine specific protein phosphatases" evidence="12">
    <location>
        <begin position="119"/>
        <end position="154"/>
    </location>
</feature>
<dbReference type="InterPro" id="IPR020428">
    <property type="entry name" value="PFA-DSPs"/>
</dbReference>
<dbReference type="GO" id="GO:0005737">
    <property type="term" value="C:cytoplasm"/>
    <property type="evidence" value="ECO:0007669"/>
    <property type="project" value="UniProtKB-SubCell"/>
</dbReference>
<comment type="catalytic activity">
    <reaction evidence="8">
        <text>1,5-bis(diphospho)-1D-myo-inositol 2,3,4,6-tetrakisphosphate + H2O = 1-diphospho-1D-myo-inositol 2,3,4,5,6-pentakisphosphate + phosphate + 2 H(+)</text>
        <dbReference type="Rhea" id="RHEA:79699"/>
        <dbReference type="ChEBI" id="CHEBI:15377"/>
        <dbReference type="ChEBI" id="CHEBI:15378"/>
        <dbReference type="ChEBI" id="CHEBI:43474"/>
        <dbReference type="ChEBI" id="CHEBI:74946"/>
        <dbReference type="ChEBI" id="CHEBI:77983"/>
        <dbReference type="EC" id="3.6.1.52"/>
    </reaction>
    <physiologicalReaction direction="left-to-right" evidence="8">
        <dbReference type="Rhea" id="RHEA:79700"/>
    </physiologicalReaction>
</comment>
<evidence type="ECO:0000256" key="7">
    <source>
        <dbReference type="ARBA" id="ARBA00047562"/>
    </source>
</evidence>
<dbReference type="InterPro" id="IPR020422">
    <property type="entry name" value="TYR_PHOSPHATASE_DUAL_dom"/>
</dbReference>
<reference evidence="13" key="1">
    <citation type="submission" date="2021-03" db="EMBL/GenBank/DDBJ databases">
        <authorList>
            <person name="Tagirdzhanova G."/>
        </authorList>
    </citation>
    <scope>NUCLEOTIDE SEQUENCE</scope>
</reference>
<evidence type="ECO:0000313" key="13">
    <source>
        <dbReference type="EMBL" id="CAF9914627.1"/>
    </source>
</evidence>
<comment type="catalytic activity">
    <reaction evidence="6">
        <text>5-diphospho-1D-myo-inositol 1,2,3,4,6-pentakisphosphate + H2O = 1D-myo-inositol hexakisphosphate + phosphate + H(+)</text>
        <dbReference type="Rhea" id="RHEA:22384"/>
        <dbReference type="ChEBI" id="CHEBI:15377"/>
        <dbReference type="ChEBI" id="CHEBI:15378"/>
        <dbReference type="ChEBI" id="CHEBI:43474"/>
        <dbReference type="ChEBI" id="CHEBI:58130"/>
        <dbReference type="ChEBI" id="CHEBI:58628"/>
        <dbReference type="EC" id="3.6.1.52"/>
    </reaction>
    <physiologicalReaction direction="left-to-right" evidence="6">
        <dbReference type="Rhea" id="RHEA:22385"/>
    </physiologicalReaction>
</comment>
<dbReference type="FunFam" id="3.90.190.10:FF:000035">
    <property type="entry name" value="Tyrosine phosphatase, putative"/>
    <property type="match status" value="1"/>
</dbReference>
<proteinExistence type="inferred from homology"/>
<accession>A0A8H3F277</accession>
<dbReference type="Proteomes" id="UP000664534">
    <property type="component" value="Unassembled WGS sequence"/>
</dbReference>
<dbReference type="InterPro" id="IPR000387">
    <property type="entry name" value="Tyr_Pase_dom"/>
</dbReference>
<sequence length="271" mass="29819">MDAKAQKKIVQSHGHLVSHKPARHINTKGKISAEDSGPPSPSSGPLNNFGAVAPGIYRSSFPHADNMEHLRSLGLKSILTLVKTPHSEEFLGYVEENGIEHFRIIVPAHKNPSIIIPIDTLLETLKIILNRSNYPILIHCNKGKHRTGCMIACYRKLNGWTDAAIITEYRAFAGDKYRPLDEAFIASFNAEVAQQILDGVDIPYAPLHISSVQRKLGSPPPFPWSNHAGSFRIATEDSADSLPTPPPSEKSDKGYDDDAWPSPRGPSPEPW</sequence>
<evidence type="ECO:0000256" key="8">
    <source>
        <dbReference type="ARBA" id="ARBA00047927"/>
    </source>
</evidence>
<dbReference type="GO" id="GO:0052840">
    <property type="term" value="F:inositol diphosphate tetrakisphosphate diphosphatase activity"/>
    <property type="evidence" value="ECO:0007669"/>
    <property type="project" value="TreeGrafter"/>
</dbReference>
<evidence type="ECO:0000313" key="14">
    <source>
        <dbReference type="Proteomes" id="UP000664534"/>
    </source>
</evidence>
<evidence type="ECO:0000256" key="6">
    <source>
        <dbReference type="ARBA" id="ARBA00047342"/>
    </source>
</evidence>
<evidence type="ECO:0000256" key="4">
    <source>
        <dbReference type="ARBA" id="ARBA00022801"/>
    </source>
</evidence>
<comment type="similarity">
    <text evidence="5">Belongs to the protein-tyrosine phosphatase family. Atypical dual-specificity phosphatase Siw14-like subfamily.</text>
</comment>
<dbReference type="PROSITE" id="PS00383">
    <property type="entry name" value="TYR_PHOSPHATASE_1"/>
    <property type="match status" value="1"/>
</dbReference>
<evidence type="ECO:0000256" key="5">
    <source>
        <dbReference type="ARBA" id="ARBA00044949"/>
    </source>
</evidence>
<evidence type="ECO:0000256" key="10">
    <source>
        <dbReference type="SAM" id="MobiDB-lite"/>
    </source>
</evidence>
<dbReference type="PANTHER" id="PTHR31126">
    <property type="entry name" value="TYROSINE-PROTEIN PHOSPHATASE"/>
    <property type="match status" value="1"/>
</dbReference>
<dbReference type="AlphaFoldDB" id="A0A8H3F277"/>
<dbReference type="InterPro" id="IPR016130">
    <property type="entry name" value="Tyr_Pase_AS"/>
</dbReference>
<dbReference type="InterPro" id="IPR029021">
    <property type="entry name" value="Prot-tyrosine_phosphatase-like"/>
</dbReference>
<dbReference type="PROSITE" id="PS50054">
    <property type="entry name" value="TYR_PHOSPHATASE_DUAL"/>
    <property type="match status" value="1"/>
</dbReference>
<evidence type="ECO:0000256" key="9">
    <source>
        <dbReference type="ARBA" id="ARBA00048424"/>
    </source>
</evidence>
<comment type="subcellular location">
    <subcellularLocation>
        <location evidence="1">Cytoplasm</location>
    </subcellularLocation>
</comment>
<feature type="region of interest" description="Disordered" evidence="10">
    <location>
        <begin position="1"/>
        <end position="45"/>
    </location>
</feature>
<dbReference type="EMBL" id="CAJPDT010000013">
    <property type="protein sequence ID" value="CAF9914627.1"/>
    <property type="molecule type" value="Genomic_DNA"/>
</dbReference>
<dbReference type="EC" id="3.6.1.52" evidence="2"/>
<dbReference type="Pfam" id="PF03162">
    <property type="entry name" value="Y_phosphatase2"/>
    <property type="match status" value="1"/>
</dbReference>
<comment type="catalytic activity">
    <reaction evidence="9">
        <text>6-diphospho-1D-myo-inositol pentakisphosphate + H2O = 1D-myo-inositol hexakisphosphate + phosphate + H(+)</text>
        <dbReference type="Rhea" id="RHEA:79703"/>
        <dbReference type="ChEBI" id="CHEBI:15377"/>
        <dbReference type="ChEBI" id="CHEBI:15378"/>
        <dbReference type="ChEBI" id="CHEBI:43474"/>
        <dbReference type="ChEBI" id="CHEBI:58130"/>
        <dbReference type="ChEBI" id="CHEBI:230534"/>
        <dbReference type="EC" id="3.6.1.52"/>
    </reaction>
    <physiologicalReaction direction="left-to-right" evidence="9">
        <dbReference type="Rhea" id="RHEA:79704"/>
    </physiologicalReaction>
</comment>